<evidence type="ECO:0000256" key="5">
    <source>
        <dbReference type="ARBA" id="ARBA00022692"/>
    </source>
</evidence>
<evidence type="ECO:0000256" key="3">
    <source>
        <dbReference type="ARBA" id="ARBA00022448"/>
    </source>
</evidence>
<dbReference type="Proteomes" id="UP000823616">
    <property type="component" value="Unassembled WGS sequence"/>
</dbReference>
<dbReference type="EMBL" id="JADIMS010000038">
    <property type="protein sequence ID" value="MBO8449892.1"/>
    <property type="molecule type" value="Genomic_DNA"/>
</dbReference>
<evidence type="ECO:0000313" key="11">
    <source>
        <dbReference type="Proteomes" id="UP000823616"/>
    </source>
</evidence>
<dbReference type="GO" id="GO:1903785">
    <property type="term" value="P:L-valine transmembrane transport"/>
    <property type="evidence" value="ECO:0007669"/>
    <property type="project" value="TreeGrafter"/>
</dbReference>
<name>A0A9D9EL86_9SPIR</name>
<keyword evidence="7 9" id="KW-0472">Membrane</keyword>
<evidence type="ECO:0000256" key="2">
    <source>
        <dbReference type="ARBA" id="ARBA00010735"/>
    </source>
</evidence>
<reference evidence="10" key="1">
    <citation type="submission" date="2020-10" db="EMBL/GenBank/DDBJ databases">
        <authorList>
            <person name="Gilroy R."/>
        </authorList>
    </citation>
    <scope>NUCLEOTIDE SEQUENCE</scope>
    <source>
        <strain evidence="10">B3-4054</strain>
    </source>
</reference>
<keyword evidence="4" id="KW-1003">Cell membrane</keyword>
<keyword evidence="5 9" id="KW-0812">Transmembrane</keyword>
<comment type="subcellular location">
    <subcellularLocation>
        <location evidence="1">Cell membrane</location>
        <topology evidence="1">Multi-pass membrane protein</topology>
    </subcellularLocation>
</comment>
<feature type="transmembrane region" description="Helical" evidence="9">
    <location>
        <begin position="158"/>
        <end position="176"/>
    </location>
</feature>
<dbReference type="InterPro" id="IPR011606">
    <property type="entry name" value="Brnchd-chn_aa_trnsp_permease"/>
</dbReference>
<evidence type="ECO:0000256" key="6">
    <source>
        <dbReference type="ARBA" id="ARBA00022989"/>
    </source>
</evidence>
<keyword evidence="6 9" id="KW-1133">Transmembrane helix</keyword>
<organism evidence="10 11">
    <name type="scientific">Candidatus Avitreponema avistercoris</name>
    <dbReference type="NCBI Taxonomy" id="2840705"/>
    <lineage>
        <taxon>Bacteria</taxon>
        <taxon>Pseudomonadati</taxon>
        <taxon>Spirochaetota</taxon>
        <taxon>Spirochaetia</taxon>
        <taxon>Spirochaetales</taxon>
        <taxon>Candidatus Avitreponema</taxon>
    </lineage>
</organism>
<reference evidence="10" key="2">
    <citation type="journal article" date="2021" name="PeerJ">
        <title>Extensive microbial diversity within the chicken gut microbiome revealed by metagenomics and culture.</title>
        <authorList>
            <person name="Gilroy R."/>
            <person name="Ravi A."/>
            <person name="Getino M."/>
            <person name="Pursley I."/>
            <person name="Horton D.L."/>
            <person name="Alikhan N.F."/>
            <person name="Baker D."/>
            <person name="Gharbi K."/>
            <person name="Hall N."/>
            <person name="Watson M."/>
            <person name="Adriaenssens E.M."/>
            <person name="Foster-Nyarko E."/>
            <person name="Jarju S."/>
            <person name="Secka A."/>
            <person name="Antonio M."/>
            <person name="Oren A."/>
            <person name="Chaudhuri R.R."/>
            <person name="La Ragione R."/>
            <person name="Hildebrand F."/>
            <person name="Pallen M.J."/>
        </authorList>
    </citation>
    <scope>NUCLEOTIDE SEQUENCE</scope>
    <source>
        <strain evidence="10">B3-4054</strain>
    </source>
</reference>
<dbReference type="Pfam" id="PF03591">
    <property type="entry name" value="AzlC"/>
    <property type="match status" value="1"/>
</dbReference>
<dbReference type="GO" id="GO:0005886">
    <property type="term" value="C:plasma membrane"/>
    <property type="evidence" value="ECO:0007669"/>
    <property type="project" value="UniProtKB-SubCell"/>
</dbReference>
<feature type="region of interest" description="Disordered" evidence="8">
    <location>
        <begin position="235"/>
        <end position="259"/>
    </location>
</feature>
<keyword evidence="3" id="KW-0813">Transport</keyword>
<dbReference type="AlphaFoldDB" id="A0A9D9EL86"/>
<evidence type="ECO:0000256" key="4">
    <source>
        <dbReference type="ARBA" id="ARBA00022475"/>
    </source>
</evidence>
<feature type="transmembrane region" description="Helical" evidence="9">
    <location>
        <begin position="57"/>
        <end position="79"/>
    </location>
</feature>
<evidence type="ECO:0000256" key="8">
    <source>
        <dbReference type="SAM" id="MobiDB-lite"/>
    </source>
</evidence>
<comment type="similarity">
    <text evidence="2">Belongs to the AzlC family.</text>
</comment>
<accession>A0A9D9EL86</accession>
<evidence type="ECO:0000256" key="9">
    <source>
        <dbReference type="SAM" id="Phobius"/>
    </source>
</evidence>
<dbReference type="PANTHER" id="PTHR34979:SF1">
    <property type="entry name" value="INNER MEMBRANE PROTEIN YGAZ"/>
    <property type="match status" value="1"/>
</dbReference>
<feature type="transmembrane region" description="Helical" evidence="9">
    <location>
        <begin position="208"/>
        <end position="229"/>
    </location>
</feature>
<evidence type="ECO:0000256" key="7">
    <source>
        <dbReference type="ARBA" id="ARBA00023136"/>
    </source>
</evidence>
<evidence type="ECO:0000256" key="1">
    <source>
        <dbReference type="ARBA" id="ARBA00004651"/>
    </source>
</evidence>
<dbReference type="PANTHER" id="PTHR34979">
    <property type="entry name" value="INNER MEMBRANE PROTEIN YGAZ"/>
    <property type="match status" value="1"/>
</dbReference>
<protein>
    <submittedName>
        <fullName evidence="10">AzlC family ABC transporter permease</fullName>
    </submittedName>
</protein>
<feature type="compositionally biased region" description="Low complexity" evidence="8">
    <location>
        <begin position="244"/>
        <end position="259"/>
    </location>
</feature>
<feature type="transmembrane region" description="Helical" evidence="9">
    <location>
        <begin position="129"/>
        <end position="152"/>
    </location>
</feature>
<evidence type="ECO:0000313" key="10">
    <source>
        <dbReference type="EMBL" id="MBO8449892.1"/>
    </source>
</evidence>
<sequence length="259" mass="26338">MRETRDSFSSGLRDGIPVCLGYIPVSFAFGLFAVGSGFSVLQAVAVSMLNVTSAGQFAAVPIIAGGSSLAELALSQLVINSRYSLMSVALSQKLAPSVRLADRLAVAFMNTDEVFAIASGRAGLAGRRYLYGLVSLPYAGWTLGTVLGAAAGNVLPEIVISALGIAIYGMFIAILAPAVKSSAAVLTVVLTASGLSCLFRFVPFLHGISSGIAVVVCSCAAAVCGALFFPEKEDGSADAGTGVNAEAAAPENSAPEEYV</sequence>
<proteinExistence type="inferred from homology"/>
<comment type="caution">
    <text evidence="10">The sequence shown here is derived from an EMBL/GenBank/DDBJ whole genome shotgun (WGS) entry which is preliminary data.</text>
</comment>
<feature type="transmembrane region" description="Helical" evidence="9">
    <location>
        <begin position="183"/>
        <end position="202"/>
    </location>
</feature>
<gene>
    <name evidence="10" type="ORF">IAA96_02175</name>
</gene>
<feature type="transmembrane region" description="Helical" evidence="9">
    <location>
        <begin position="20"/>
        <end position="45"/>
    </location>
</feature>